<protein>
    <recommendedName>
        <fullName evidence="15">Phenylalanine--tRNA ligase beta subunit</fullName>
        <ecNumber evidence="15">6.1.1.20</ecNumber>
    </recommendedName>
    <alternativeName>
        <fullName evidence="15">Phenylalanyl-tRNA synthetase beta subunit</fullName>
        <shortName evidence="15">PheRS</shortName>
    </alternativeName>
</protein>
<dbReference type="GO" id="GO:0005524">
    <property type="term" value="F:ATP binding"/>
    <property type="evidence" value="ECO:0007669"/>
    <property type="project" value="UniProtKB-UniRule"/>
</dbReference>
<comment type="cofactor">
    <cofactor evidence="15">
        <name>Mg(2+)</name>
        <dbReference type="ChEBI" id="CHEBI:18420"/>
    </cofactor>
    <text evidence="15">Binds 2 magnesium ions per tetramer.</text>
</comment>
<accession>A0A2K8NRQ7</accession>
<dbReference type="InterPro" id="IPR045060">
    <property type="entry name" value="Phe-tRNA-ligase_IIc_bsu"/>
</dbReference>
<evidence type="ECO:0000313" key="17">
    <source>
        <dbReference type="Proteomes" id="UP000232222"/>
    </source>
</evidence>
<keyword evidence="11" id="KW-0694">RNA-binding</keyword>
<dbReference type="InterPro" id="IPR009061">
    <property type="entry name" value="DNA-bd_dom_put_sf"/>
</dbReference>
<dbReference type="KEGG" id="efr:EFREU_v1c04950"/>
<dbReference type="SMART" id="SM00874">
    <property type="entry name" value="B5"/>
    <property type="match status" value="1"/>
</dbReference>
<keyword evidence="6 15" id="KW-0436">Ligase</keyword>
<organism evidence="16 17">
    <name type="scientific">Entomoplasma freundtii</name>
    <dbReference type="NCBI Taxonomy" id="74700"/>
    <lineage>
        <taxon>Bacteria</taxon>
        <taxon>Bacillati</taxon>
        <taxon>Mycoplasmatota</taxon>
        <taxon>Mollicutes</taxon>
        <taxon>Entomoplasmatales</taxon>
        <taxon>Entomoplasmataceae</taxon>
        <taxon>Entomoplasma</taxon>
    </lineage>
</organism>
<dbReference type="GO" id="GO:0004826">
    <property type="term" value="F:phenylalanine-tRNA ligase activity"/>
    <property type="evidence" value="ECO:0007669"/>
    <property type="project" value="UniProtKB-UniRule"/>
</dbReference>
<dbReference type="AlphaFoldDB" id="A0A2K8NRQ7"/>
<evidence type="ECO:0000256" key="3">
    <source>
        <dbReference type="ARBA" id="ARBA00011209"/>
    </source>
</evidence>
<evidence type="ECO:0000256" key="14">
    <source>
        <dbReference type="ARBA" id="ARBA00049255"/>
    </source>
</evidence>
<feature type="binding site" evidence="15">
    <location>
        <position position="463"/>
    </location>
    <ligand>
        <name>Mg(2+)</name>
        <dbReference type="ChEBI" id="CHEBI:18420"/>
        <note>shared with alpha subunit</note>
    </ligand>
</feature>
<dbReference type="PANTHER" id="PTHR10947">
    <property type="entry name" value="PHENYLALANYL-TRNA SYNTHETASE BETA CHAIN AND LEUCINE-RICH REPEAT-CONTAINING PROTEIN 47"/>
    <property type="match status" value="1"/>
</dbReference>
<dbReference type="EMBL" id="CP024962">
    <property type="protein sequence ID" value="ATZ16520.1"/>
    <property type="molecule type" value="Genomic_DNA"/>
</dbReference>
<proteinExistence type="inferred from homology"/>
<keyword evidence="8 15" id="KW-0547">Nucleotide-binding</keyword>
<evidence type="ECO:0000256" key="5">
    <source>
        <dbReference type="ARBA" id="ARBA00022555"/>
    </source>
</evidence>
<dbReference type="InterPro" id="IPR041616">
    <property type="entry name" value="PheRS_beta_core"/>
</dbReference>
<sequence length="793" mass="90172">MILSRNWLDQHLNLKGIRNDEITQALNSLGFEVEKEIDWTSLNDPLVIGKVKSSQLIPETHLSLNYVDIGQKEPLQIVCGAPNVGTGQMVIIAQVGQKIANGLFLTNRQIRNYESQGMICALNEIGIEAKTLTDKENDSIYEIAPSHPSLIGKSIGEIGLHDYLWDMDLTLNRSDALAATQLLKELANYFHRKIKWRANDLLPTKGLVPPTVQIANGLKNDVETLATQTFELEAQAQAKKLTAQDDLLLKKIKVKTTDNFYEDLANLNSWETGQPLVLFDEARLKDKLTLQTITYNGKSVIALTDGAEVVTVLGLPTELAYSPTPATTRLGAIALNIKAPLMRKQQKDLNQNSTTLQRLMKPLNPNLYDYGFQNWSSLLKKYHLLLAVSPLNIVQQKYVKTTKQFRISLQKIQDFLGIQIDFETIKNLFEHLDSTVTLHKNNVLVFEMDPNRVDLFGTNDIIEEIARLYGYDNIPAEPLKIIPQVPPLNLKANLIEQTQEYLLGRGLMNVKTYALVNKTEAQEWNIFNLPTPLGLMAPLSQNHEIYRSSLIPSLIQVAQFNAANGIKKGQIWEVSDIYSGVDQRQKHLGLLVTGSLWDEPLVANKMENNFYYLKGLVETILDLYQLPKTKVKFVVADLAQKMIHPFVQAKILVDNQLMGYILRLNPLFEQQKKLHPTFVAELNLEALWKFSNHKITLNPQSKFQSSTRDLSIILSEKFNFQESLAMLTDNLKYLVNWKLIDIYRDEELINRHQQALTISFQFNSFDKQLTESEINEVWNELLSRAEKMGGQIR</sequence>
<feature type="binding site" evidence="15">
    <location>
        <position position="454"/>
    </location>
    <ligand>
        <name>Mg(2+)</name>
        <dbReference type="ChEBI" id="CHEBI:18420"/>
        <note>shared with alpha subunit</note>
    </ligand>
</feature>
<evidence type="ECO:0000256" key="9">
    <source>
        <dbReference type="ARBA" id="ARBA00022840"/>
    </source>
</evidence>
<dbReference type="Pfam" id="PF17759">
    <property type="entry name" value="tRNA_synthFbeta"/>
    <property type="match status" value="1"/>
</dbReference>
<keyword evidence="7 15" id="KW-0479">Metal-binding</keyword>
<evidence type="ECO:0000256" key="15">
    <source>
        <dbReference type="HAMAP-Rule" id="MF_00283"/>
    </source>
</evidence>
<dbReference type="SUPFAM" id="SSF50249">
    <property type="entry name" value="Nucleic acid-binding proteins"/>
    <property type="match status" value="1"/>
</dbReference>
<evidence type="ECO:0000256" key="1">
    <source>
        <dbReference type="ARBA" id="ARBA00004496"/>
    </source>
</evidence>
<evidence type="ECO:0000256" key="10">
    <source>
        <dbReference type="ARBA" id="ARBA00022842"/>
    </source>
</evidence>
<reference evidence="16 17" key="1">
    <citation type="submission" date="2017-11" db="EMBL/GenBank/DDBJ databases">
        <title>Genome sequence of Entomoplasma freundtii BARC 318 (ATCC 51999).</title>
        <authorList>
            <person name="Lo W.-S."/>
            <person name="Gasparich G.E."/>
            <person name="Kuo C.-H."/>
        </authorList>
    </citation>
    <scope>NUCLEOTIDE SEQUENCE [LARGE SCALE GENOMIC DNA]</scope>
    <source>
        <strain evidence="16 17">BARC 318</strain>
    </source>
</reference>
<dbReference type="Gene3D" id="3.30.56.10">
    <property type="match status" value="2"/>
</dbReference>
<dbReference type="GO" id="GO:0000287">
    <property type="term" value="F:magnesium ion binding"/>
    <property type="evidence" value="ECO:0007669"/>
    <property type="project" value="UniProtKB-UniRule"/>
</dbReference>
<dbReference type="InterPro" id="IPR033714">
    <property type="entry name" value="tRNA_bind_bactPheRS"/>
</dbReference>
<dbReference type="InterPro" id="IPR012340">
    <property type="entry name" value="NA-bd_OB-fold"/>
</dbReference>
<evidence type="ECO:0000313" key="16">
    <source>
        <dbReference type="EMBL" id="ATZ16520.1"/>
    </source>
</evidence>
<keyword evidence="10 15" id="KW-0460">Magnesium</keyword>
<dbReference type="NCBIfam" id="NF045760">
    <property type="entry name" value="YtpR"/>
    <property type="match status" value="1"/>
</dbReference>
<dbReference type="InterPro" id="IPR004532">
    <property type="entry name" value="Phe-tRNA-ligase_IIc_bsu_bact"/>
</dbReference>
<evidence type="ECO:0000256" key="13">
    <source>
        <dbReference type="ARBA" id="ARBA00023146"/>
    </source>
</evidence>
<dbReference type="NCBIfam" id="TIGR00472">
    <property type="entry name" value="pheT_bact"/>
    <property type="match status" value="1"/>
</dbReference>
<feature type="binding site" evidence="15">
    <location>
        <position position="464"/>
    </location>
    <ligand>
        <name>Mg(2+)</name>
        <dbReference type="ChEBI" id="CHEBI:18420"/>
        <note>shared with alpha subunit</note>
    </ligand>
</feature>
<evidence type="ECO:0000256" key="2">
    <source>
        <dbReference type="ARBA" id="ARBA00008653"/>
    </source>
</evidence>
<comment type="subunit">
    <text evidence="3 15">Tetramer of two alpha and two beta subunits.</text>
</comment>
<keyword evidence="13 15" id="KW-0030">Aminoacyl-tRNA synthetase</keyword>
<dbReference type="GO" id="GO:0006432">
    <property type="term" value="P:phenylalanyl-tRNA aminoacylation"/>
    <property type="evidence" value="ECO:0007669"/>
    <property type="project" value="UniProtKB-UniRule"/>
</dbReference>
<keyword evidence="5" id="KW-0820">tRNA-binding</keyword>
<feature type="binding site" evidence="15">
    <location>
        <position position="460"/>
    </location>
    <ligand>
        <name>Mg(2+)</name>
        <dbReference type="ChEBI" id="CHEBI:18420"/>
        <note>shared with alpha subunit</note>
    </ligand>
</feature>
<dbReference type="EC" id="6.1.1.20" evidence="15"/>
<dbReference type="GO" id="GO:0000049">
    <property type="term" value="F:tRNA binding"/>
    <property type="evidence" value="ECO:0007669"/>
    <property type="project" value="UniProtKB-UniRule"/>
</dbReference>
<dbReference type="SUPFAM" id="SSF54991">
    <property type="entry name" value="Anticodon-binding domain of PheRS"/>
    <property type="match status" value="1"/>
</dbReference>
<dbReference type="Pfam" id="PF01588">
    <property type="entry name" value="tRNA_bind"/>
    <property type="match status" value="1"/>
</dbReference>
<dbReference type="SUPFAM" id="SSF56037">
    <property type="entry name" value="PheT/TilS domain"/>
    <property type="match status" value="1"/>
</dbReference>
<evidence type="ECO:0000256" key="8">
    <source>
        <dbReference type="ARBA" id="ARBA00022741"/>
    </source>
</evidence>
<name>A0A2K8NRQ7_9MOLU</name>
<gene>
    <name evidence="15 16" type="primary">pheT</name>
    <name evidence="16" type="ORF">EFREU_v1c04950</name>
</gene>
<dbReference type="Gene3D" id="3.50.40.10">
    <property type="entry name" value="Phenylalanyl-trna Synthetase, Chain B, domain 3"/>
    <property type="match status" value="1"/>
</dbReference>
<dbReference type="SUPFAM" id="SSF46955">
    <property type="entry name" value="Putative DNA-binding domain"/>
    <property type="match status" value="1"/>
</dbReference>
<dbReference type="Pfam" id="PF03147">
    <property type="entry name" value="FDX-ACB"/>
    <property type="match status" value="1"/>
</dbReference>
<keyword evidence="4 15" id="KW-0963">Cytoplasm</keyword>
<evidence type="ECO:0000256" key="12">
    <source>
        <dbReference type="ARBA" id="ARBA00022917"/>
    </source>
</evidence>
<evidence type="ECO:0000256" key="4">
    <source>
        <dbReference type="ARBA" id="ARBA00022490"/>
    </source>
</evidence>
<comment type="subcellular location">
    <subcellularLocation>
        <location evidence="1 15">Cytoplasm</location>
    </subcellularLocation>
</comment>
<dbReference type="InterPro" id="IPR036690">
    <property type="entry name" value="Fdx_antiC-bd_sf"/>
</dbReference>
<evidence type="ECO:0000256" key="6">
    <source>
        <dbReference type="ARBA" id="ARBA00022598"/>
    </source>
</evidence>
<keyword evidence="9 15" id="KW-0067">ATP-binding</keyword>
<dbReference type="InterPro" id="IPR005121">
    <property type="entry name" value="Fdx_antiC-bd"/>
</dbReference>
<keyword evidence="12 15" id="KW-0648">Protein biosynthesis</keyword>
<dbReference type="PROSITE" id="PS51483">
    <property type="entry name" value="B5"/>
    <property type="match status" value="1"/>
</dbReference>
<dbReference type="Gene3D" id="3.30.70.380">
    <property type="entry name" value="Ferrodoxin-fold anticodon-binding domain"/>
    <property type="match status" value="1"/>
</dbReference>
<dbReference type="InterPro" id="IPR002547">
    <property type="entry name" value="tRNA-bd_dom"/>
</dbReference>
<dbReference type="Proteomes" id="UP000232222">
    <property type="component" value="Chromosome"/>
</dbReference>
<keyword evidence="17" id="KW-1185">Reference proteome</keyword>
<dbReference type="InterPro" id="IPR005147">
    <property type="entry name" value="tRNA_synthase_B5-dom"/>
</dbReference>
<comment type="catalytic activity">
    <reaction evidence="14 15">
        <text>tRNA(Phe) + L-phenylalanine + ATP = L-phenylalanyl-tRNA(Phe) + AMP + diphosphate + H(+)</text>
        <dbReference type="Rhea" id="RHEA:19413"/>
        <dbReference type="Rhea" id="RHEA-COMP:9668"/>
        <dbReference type="Rhea" id="RHEA-COMP:9699"/>
        <dbReference type="ChEBI" id="CHEBI:15378"/>
        <dbReference type="ChEBI" id="CHEBI:30616"/>
        <dbReference type="ChEBI" id="CHEBI:33019"/>
        <dbReference type="ChEBI" id="CHEBI:58095"/>
        <dbReference type="ChEBI" id="CHEBI:78442"/>
        <dbReference type="ChEBI" id="CHEBI:78531"/>
        <dbReference type="ChEBI" id="CHEBI:456215"/>
        <dbReference type="EC" id="6.1.1.20"/>
    </reaction>
</comment>
<dbReference type="OrthoDB" id="9805455at2"/>
<dbReference type="RefSeq" id="WP_100609540.1">
    <property type="nucleotide sequence ID" value="NZ_CP024962.1"/>
</dbReference>
<dbReference type="Gene3D" id="2.40.50.140">
    <property type="entry name" value="Nucleic acid-binding proteins"/>
    <property type="match status" value="1"/>
</dbReference>
<comment type="similarity">
    <text evidence="2 15">Belongs to the phenylalanyl-tRNA synthetase beta subunit family. Type 1 subfamily.</text>
</comment>
<dbReference type="SMART" id="SM00896">
    <property type="entry name" value="FDX-ACB"/>
    <property type="match status" value="1"/>
</dbReference>
<dbReference type="PROSITE" id="PS51447">
    <property type="entry name" value="FDX_ACB"/>
    <property type="match status" value="1"/>
</dbReference>
<dbReference type="Pfam" id="PF03484">
    <property type="entry name" value="B5"/>
    <property type="match status" value="1"/>
</dbReference>
<dbReference type="HAMAP" id="MF_00283">
    <property type="entry name" value="Phe_tRNA_synth_beta1"/>
    <property type="match status" value="1"/>
</dbReference>
<dbReference type="InterPro" id="IPR045864">
    <property type="entry name" value="aa-tRNA-synth_II/BPL/LPL"/>
</dbReference>
<dbReference type="Gene3D" id="3.30.930.10">
    <property type="entry name" value="Bira Bifunctional Protein, Domain 2"/>
    <property type="match status" value="1"/>
</dbReference>
<evidence type="ECO:0000256" key="11">
    <source>
        <dbReference type="ARBA" id="ARBA00022884"/>
    </source>
</evidence>
<dbReference type="GO" id="GO:0005737">
    <property type="term" value="C:cytoplasm"/>
    <property type="evidence" value="ECO:0007669"/>
    <property type="project" value="UniProtKB-SubCell"/>
</dbReference>
<dbReference type="InterPro" id="IPR020825">
    <property type="entry name" value="Phe-tRNA_synthase-like_B3/B4"/>
</dbReference>
<evidence type="ECO:0000256" key="7">
    <source>
        <dbReference type="ARBA" id="ARBA00022723"/>
    </source>
</evidence>
<dbReference type="CDD" id="cd02796">
    <property type="entry name" value="tRNA_bind_bactPheRS"/>
    <property type="match status" value="1"/>
</dbReference>
<dbReference type="SUPFAM" id="SSF55681">
    <property type="entry name" value="Class II aaRS and biotin synthetases"/>
    <property type="match status" value="1"/>
</dbReference>
<dbReference type="PANTHER" id="PTHR10947:SF3">
    <property type="entry name" value="LEUCINE-RICH REPEAT-CONTAINING PROTEIN 47"/>
    <property type="match status" value="1"/>
</dbReference>
<dbReference type="PROSITE" id="PS50886">
    <property type="entry name" value="TRBD"/>
    <property type="match status" value="1"/>
</dbReference>